<protein>
    <submittedName>
        <fullName evidence="4">Methylated-DNA--protein-cysteine methyltransferase</fullName>
        <ecNumber evidence="4">2.1.1.63</ecNumber>
    </submittedName>
</protein>
<dbReference type="GO" id="GO:0006281">
    <property type="term" value="P:DNA repair"/>
    <property type="evidence" value="ECO:0007669"/>
    <property type="project" value="InterPro"/>
</dbReference>
<feature type="domain" description="Methylated-DNA-[protein]-cysteine S-methyltransferase DNA binding" evidence="2">
    <location>
        <begin position="68"/>
        <end position="100"/>
    </location>
</feature>
<keyword evidence="4" id="KW-0489">Methyltransferase</keyword>
<name>A0AAX2CFS0_9BACI</name>
<dbReference type="InterPro" id="IPR014048">
    <property type="entry name" value="MethylDNA_cys_MeTrfase_DNA-bd"/>
</dbReference>
<dbReference type="EC" id="2.1.1.63" evidence="4"/>
<dbReference type="Pfam" id="PF02870">
    <property type="entry name" value="Methyltransf_1N"/>
    <property type="match status" value="1"/>
</dbReference>
<dbReference type="EMBL" id="FMIK01000023">
    <property type="protein sequence ID" value="SCL90471.1"/>
    <property type="molecule type" value="Genomic_DNA"/>
</dbReference>
<dbReference type="GO" id="GO:0032259">
    <property type="term" value="P:methylation"/>
    <property type="evidence" value="ECO:0007669"/>
    <property type="project" value="UniProtKB-KW"/>
</dbReference>
<reference evidence="4 5" key="1">
    <citation type="submission" date="2016-08" db="EMBL/GenBank/DDBJ databases">
        <authorList>
            <person name="Loux V."/>
            <person name="Rue O."/>
        </authorList>
    </citation>
    <scope>NUCLEOTIDE SEQUENCE [LARGE SCALE GENOMIC DNA]</scope>
    <source>
        <strain evidence="4 5">AFSSA_08CEB44bac</strain>
    </source>
</reference>
<keyword evidence="1" id="KW-0227">DNA damage</keyword>
<dbReference type="InterPro" id="IPR036217">
    <property type="entry name" value="MethylDNA_cys_MeTrfase_DNAb"/>
</dbReference>
<evidence type="ECO:0000259" key="3">
    <source>
        <dbReference type="Pfam" id="PF02870"/>
    </source>
</evidence>
<dbReference type="InterPro" id="IPR008332">
    <property type="entry name" value="MethylG_MeTrfase_N"/>
</dbReference>
<evidence type="ECO:0000256" key="1">
    <source>
        <dbReference type="ARBA" id="ARBA00022763"/>
    </source>
</evidence>
<accession>A0AAX2CFS0</accession>
<evidence type="ECO:0000313" key="4">
    <source>
        <dbReference type="EMBL" id="SCL90471.1"/>
    </source>
</evidence>
<organism evidence="4 5">
    <name type="scientific">Bacillus cytotoxicus</name>
    <dbReference type="NCBI Taxonomy" id="580165"/>
    <lineage>
        <taxon>Bacteria</taxon>
        <taxon>Bacillati</taxon>
        <taxon>Bacillota</taxon>
        <taxon>Bacilli</taxon>
        <taxon>Bacillales</taxon>
        <taxon>Bacillaceae</taxon>
        <taxon>Bacillus</taxon>
        <taxon>Bacillus cereus group</taxon>
    </lineage>
</organism>
<dbReference type="InterPro" id="IPR036631">
    <property type="entry name" value="MGMT_N_sf"/>
</dbReference>
<dbReference type="InterPro" id="IPR036388">
    <property type="entry name" value="WH-like_DNA-bd_sf"/>
</dbReference>
<dbReference type="SUPFAM" id="SSF53155">
    <property type="entry name" value="Methylated DNA-protein cysteine methyltransferase domain"/>
    <property type="match status" value="1"/>
</dbReference>
<gene>
    <name evidence="4" type="ORF">BCB44BAC_01722</name>
</gene>
<dbReference type="Gene3D" id="1.10.10.10">
    <property type="entry name" value="Winged helix-like DNA-binding domain superfamily/Winged helix DNA-binding domain"/>
    <property type="match status" value="1"/>
</dbReference>
<feature type="domain" description="Methylguanine DNA methyltransferase ribonuclease-like" evidence="3">
    <location>
        <begin position="1"/>
        <end position="63"/>
    </location>
</feature>
<dbReference type="SUPFAM" id="SSF46767">
    <property type="entry name" value="Methylated DNA-protein cysteine methyltransferase, C-terminal domain"/>
    <property type="match status" value="1"/>
</dbReference>
<evidence type="ECO:0000313" key="5">
    <source>
        <dbReference type="Proteomes" id="UP000242164"/>
    </source>
</evidence>
<proteinExistence type="predicted"/>
<keyword evidence="4" id="KW-0808">Transferase</keyword>
<comment type="caution">
    <text evidence="4">The sequence shown here is derived from an EMBL/GenBank/DDBJ whole genome shotgun (WGS) entry which is preliminary data.</text>
</comment>
<sequence length="108" mass="12328">MYRAYYKSEVGLLEVTANEKGITSILFVEEQGEENPNVVVEQCIAELDEYFNQKRTVFSVPLSAEGTAFQKKVWEALYTIPYGTSASYLDIAKKNWEPKSCASNRWSE</sequence>
<dbReference type="Gene3D" id="3.30.160.70">
    <property type="entry name" value="Methylated DNA-protein cysteine methyltransferase domain"/>
    <property type="match status" value="1"/>
</dbReference>
<dbReference type="PANTHER" id="PTHR10815">
    <property type="entry name" value="METHYLATED-DNA--PROTEIN-CYSTEINE METHYLTRANSFERASE"/>
    <property type="match status" value="1"/>
</dbReference>
<dbReference type="Proteomes" id="UP000242164">
    <property type="component" value="Unassembled WGS sequence"/>
</dbReference>
<dbReference type="AlphaFoldDB" id="A0AAX2CFS0"/>
<dbReference type="Pfam" id="PF01035">
    <property type="entry name" value="DNA_binding_1"/>
    <property type="match status" value="1"/>
</dbReference>
<evidence type="ECO:0000259" key="2">
    <source>
        <dbReference type="Pfam" id="PF01035"/>
    </source>
</evidence>
<dbReference type="PANTHER" id="PTHR10815:SF5">
    <property type="entry name" value="METHYLATED-DNA--PROTEIN-CYSTEINE METHYLTRANSFERASE"/>
    <property type="match status" value="1"/>
</dbReference>
<dbReference type="GO" id="GO:0003908">
    <property type="term" value="F:methylated-DNA-[protein]-cysteine S-methyltransferase activity"/>
    <property type="evidence" value="ECO:0007669"/>
    <property type="project" value="UniProtKB-EC"/>
</dbReference>